<name>A0A523URQ7_UNCT6</name>
<dbReference type="EMBL" id="SOJN01000093">
    <property type="protein sequence ID" value="TET45184.1"/>
    <property type="molecule type" value="Genomic_DNA"/>
</dbReference>
<dbReference type="Pfam" id="PF00589">
    <property type="entry name" value="Phage_integrase"/>
    <property type="match status" value="1"/>
</dbReference>
<evidence type="ECO:0000259" key="2">
    <source>
        <dbReference type="PROSITE" id="PS51898"/>
    </source>
</evidence>
<dbReference type="InterPro" id="IPR011010">
    <property type="entry name" value="DNA_brk_join_enz"/>
</dbReference>
<accession>A0A523URQ7</accession>
<dbReference type="InterPro" id="IPR013762">
    <property type="entry name" value="Integrase-like_cat_sf"/>
</dbReference>
<evidence type="ECO:0000256" key="1">
    <source>
        <dbReference type="ARBA" id="ARBA00023172"/>
    </source>
</evidence>
<feature type="domain" description="Tyr recombinase" evidence="2">
    <location>
        <begin position="27"/>
        <end position="194"/>
    </location>
</feature>
<dbReference type="Gene3D" id="1.10.443.10">
    <property type="entry name" value="Intergrase catalytic core"/>
    <property type="match status" value="1"/>
</dbReference>
<dbReference type="CDD" id="cd00796">
    <property type="entry name" value="INT_Rci_Hp1_C"/>
    <property type="match status" value="1"/>
</dbReference>
<gene>
    <name evidence="3" type="ORF">E3J62_08255</name>
</gene>
<sequence length="218" mass="25247">MFNKAIEWGYVATNPMKGVRLLKEPPGRVRFLQPEEVQRLLQNCALHVRSIVITALHTGMRRSEILNLRWKDIDFPTKTITVENTKNNERRVIPINDVLHYALNISPRHIMSDFVFCNRDGRPFAKVQKGFKAALRRAEIEDFRFHDLRHTFASYLVMSGVDLRTVQELLGHKTMRMTMKYSHLSKAHLQNAVDSLTTIWHKFGTGRKIRGIGTRGSP</sequence>
<protein>
    <submittedName>
        <fullName evidence="3">Site-specific integrase</fullName>
    </submittedName>
</protein>
<dbReference type="PANTHER" id="PTHR30349:SF64">
    <property type="entry name" value="PROPHAGE INTEGRASE INTD-RELATED"/>
    <property type="match status" value="1"/>
</dbReference>
<organism evidence="3 4">
    <name type="scientific">candidate division TA06 bacterium</name>
    <dbReference type="NCBI Taxonomy" id="2250710"/>
    <lineage>
        <taxon>Bacteria</taxon>
        <taxon>Bacteria division TA06</taxon>
    </lineage>
</organism>
<dbReference type="SUPFAM" id="SSF56349">
    <property type="entry name" value="DNA breaking-rejoining enzymes"/>
    <property type="match status" value="1"/>
</dbReference>
<keyword evidence="1" id="KW-0233">DNA recombination</keyword>
<dbReference type="GO" id="GO:0015074">
    <property type="term" value="P:DNA integration"/>
    <property type="evidence" value="ECO:0007669"/>
    <property type="project" value="InterPro"/>
</dbReference>
<comment type="caution">
    <text evidence="3">The sequence shown here is derived from an EMBL/GenBank/DDBJ whole genome shotgun (WGS) entry which is preliminary data.</text>
</comment>
<dbReference type="InterPro" id="IPR050090">
    <property type="entry name" value="Tyrosine_recombinase_XerCD"/>
</dbReference>
<dbReference type="InterPro" id="IPR002104">
    <property type="entry name" value="Integrase_catalytic"/>
</dbReference>
<dbReference type="GO" id="GO:0006310">
    <property type="term" value="P:DNA recombination"/>
    <property type="evidence" value="ECO:0007669"/>
    <property type="project" value="UniProtKB-KW"/>
</dbReference>
<reference evidence="3 4" key="1">
    <citation type="submission" date="2019-03" db="EMBL/GenBank/DDBJ databases">
        <title>Metabolic potential of uncultured bacteria and archaea associated with petroleum seepage in deep-sea sediments.</title>
        <authorList>
            <person name="Dong X."/>
            <person name="Hubert C."/>
        </authorList>
    </citation>
    <scope>NUCLEOTIDE SEQUENCE [LARGE SCALE GENOMIC DNA]</scope>
    <source>
        <strain evidence="3">E44_bin18</strain>
    </source>
</reference>
<dbReference type="PROSITE" id="PS51898">
    <property type="entry name" value="TYR_RECOMBINASE"/>
    <property type="match status" value="1"/>
</dbReference>
<dbReference type="GO" id="GO:0003677">
    <property type="term" value="F:DNA binding"/>
    <property type="evidence" value="ECO:0007669"/>
    <property type="project" value="InterPro"/>
</dbReference>
<proteinExistence type="predicted"/>
<dbReference type="PANTHER" id="PTHR30349">
    <property type="entry name" value="PHAGE INTEGRASE-RELATED"/>
    <property type="match status" value="1"/>
</dbReference>
<dbReference type="AlphaFoldDB" id="A0A523URQ7"/>
<evidence type="ECO:0000313" key="4">
    <source>
        <dbReference type="Proteomes" id="UP000315525"/>
    </source>
</evidence>
<evidence type="ECO:0000313" key="3">
    <source>
        <dbReference type="EMBL" id="TET45184.1"/>
    </source>
</evidence>
<dbReference type="Proteomes" id="UP000315525">
    <property type="component" value="Unassembled WGS sequence"/>
</dbReference>